<dbReference type="InterPro" id="IPR006629">
    <property type="entry name" value="LITAF"/>
</dbReference>
<evidence type="ECO:0000256" key="2">
    <source>
        <dbReference type="ARBA" id="ARBA00004481"/>
    </source>
</evidence>
<comment type="caution">
    <text evidence="10">The sequence shown here is derived from an EMBL/GenBank/DDBJ whole genome shotgun (WGS) entry which is preliminary data.</text>
</comment>
<dbReference type="AlphaFoldDB" id="A0AAW1IX66"/>
<proteinExistence type="inferred from homology"/>
<evidence type="ECO:0000313" key="11">
    <source>
        <dbReference type="Proteomes" id="UP001458880"/>
    </source>
</evidence>
<dbReference type="PANTHER" id="PTHR23292:SF14">
    <property type="entry name" value="FI16615P1-RELATED"/>
    <property type="match status" value="1"/>
</dbReference>
<feature type="compositionally biased region" description="Low complexity" evidence="8">
    <location>
        <begin position="1"/>
        <end position="18"/>
    </location>
</feature>
<organism evidence="10 11">
    <name type="scientific">Popillia japonica</name>
    <name type="common">Japanese beetle</name>
    <dbReference type="NCBI Taxonomy" id="7064"/>
    <lineage>
        <taxon>Eukaryota</taxon>
        <taxon>Metazoa</taxon>
        <taxon>Ecdysozoa</taxon>
        <taxon>Arthropoda</taxon>
        <taxon>Hexapoda</taxon>
        <taxon>Insecta</taxon>
        <taxon>Pterygota</taxon>
        <taxon>Neoptera</taxon>
        <taxon>Endopterygota</taxon>
        <taxon>Coleoptera</taxon>
        <taxon>Polyphaga</taxon>
        <taxon>Scarabaeiformia</taxon>
        <taxon>Scarabaeidae</taxon>
        <taxon>Rutelinae</taxon>
        <taxon>Popillia</taxon>
    </lineage>
</organism>
<dbReference type="Pfam" id="PF10601">
    <property type="entry name" value="zf-LITAF-like"/>
    <property type="match status" value="1"/>
</dbReference>
<gene>
    <name evidence="10" type="ORF">QE152_g33328</name>
</gene>
<evidence type="ECO:0000256" key="7">
    <source>
        <dbReference type="ARBA" id="ARBA00023136"/>
    </source>
</evidence>
<dbReference type="GO" id="GO:0005765">
    <property type="term" value="C:lysosomal membrane"/>
    <property type="evidence" value="ECO:0007669"/>
    <property type="project" value="UniProtKB-SubCell"/>
</dbReference>
<evidence type="ECO:0000313" key="10">
    <source>
        <dbReference type="EMBL" id="KAK9694733.1"/>
    </source>
</evidence>
<protein>
    <submittedName>
        <fullName evidence="10">LITAF-like zinc ribbon domain</fullName>
    </submittedName>
</protein>
<evidence type="ECO:0000256" key="5">
    <source>
        <dbReference type="ARBA" id="ARBA00022723"/>
    </source>
</evidence>
<evidence type="ECO:0000256" key="4">
    <source>
        <dbReference type="ARBA" id="ARBA00005975"/>
    </source>
</evidence>
<evidence type="ECO:0000256" key="6">
    <source>
        <dbReference type="ARBA" id="ARBA00022833"/>
    </source>
</evidence>
<feature type="domain" description="LITAF" evidence="9">
    <location>
        <begin position="277"/>
        <end position="360"/>
    </location>
</feature>
<dbReference type="GO" id="GO:0008270">
    <property type="term" value="F:zinc ion binding"/>
    <property type="evidence" value="ECO:0007669"/>
    <property type="project" value="TreeGrafter"/>
</dbReference>
<feature type="region of interest" description="Disordered" evidence="8">
    <location>
        <begin position="1"/>
        <end position="36"/>
    </location>
</feature>
<dbReference type="SMART" id="SM00714">
    <property type="entry name" value="LITAF"/>
    <property type="match status" value="1"/>
</dbReference>
<dbReference type="PROSITE" id="PS51837">
    <property type="entry name" value="LITAF"/>
    <property type="match status" value="1"/>
</dbReference>
<dbReference type="GO" id="GO:0031902">
    <property type="term" value="C:late endosome membrane"/>
    <property type="evidence" value="ECO:0007669"/>
    <property type="project" value="UniProtKB-SubCell"/>
</dbReference>
<feature type="compositionally biased region" description="Polar residues" evidence="8">
    <location>
        <begin position="19"/>
        <end position="36"/>
    </location>
</feature>
<accession>A0AAW1IX66</accession>
<dbReference type="EMBL" id="JASPKY010000503">
    <property type="protein sequence ID" value="KAK9694733.1"/>
    <property type="molecule type" value="Genomic_DNA"/>
</dbReference>
<keyword evidence="5" id="KW-0479">Metal-binding</keyword>
<dbReference type="InterPro" id="IPR037519">
    <property type="entry name" value="LITAF_fam"/>
</dbReference>
<sequence length="525" mass="58969">MSKNDNQNSSNDFSDQENLYNENSKHSVNSKSEASNIYSKPSAKITENVTVLENGNVNSVIEDVLEKCNEHIVTNQSNNAGPSKKKNKDIAIIHPKQFDSITSSDHIFSETWLHQERILTTKNLTRPLSRMSDAAFKCLMLQSFPSAVDLRRKSSSTWHDLFHSKNILCKATNDNSTQFDLPSIDENVENNSVFSRRAVTTTSQEIQITPSLVPPRPILGSPPLEGAPPSYSAVMRIGDAAVARPFGRRVGSNIEPSPPFISPSPPPTYAETQGRFYRPILVDSELIWGPDPTATVCQRCGTHIITTTTSQRSNLTHFAAVALCLCGCWPCCLLPYCMNSCKNTYHYCPNCSTYLGMYRPWMTNKTSAGDDEISSFLLKNIIYELAEHLAYLINSSFAEGRFPESWKTATVIPIYKRAKRASQVDVASYRPISILSTFSKVLERAAYDQLMGYLSNHNLICNNQHGFRQQRSTETALISKVLERAAYDQLMGYLSNHNLICNNQHGFRQRRSTETALIDLTQYLY</sequence>
<evidence type="ECO:0000259" key="9">
    <source>
        <dbReference type="PROSITE" id="PS51837"/>
    </source>
</evidence>
<keyword evidence="11" id="KW-1185">Reference proteome</keyword>
<reference evidence="10 11" key="1">
    <citation type="journal article" date="2024" name="BMC Genomics">
        <title>De novo assembly and annotation of Popillia japonica's genome with initial clues to its potential as an invasive pest.</title>
        <authorList>
            <person name="Cucini C."/>
            <person name="Boschi S."/>
            <person name="Funari R."/>
            <person name="Cardaioli E."/>
            <person name="Iannotti N."/>
            <person name="Marturano G."/>
            <person name="Paoli F."/>
            <person name="Bruttini M."/>
            <person name="Carapelli A."/>
            <person name="Frati F."/>
            <person name="Nardi F."/>
        </authorList>
    </citation>
    <scope>NUCLEOTIDE SEQUENCE [LARGE SCALE GENOMIC DNA]</scope>
    <source>
        <strain evidence="10">DMR45628</strain>
    </source>
</reference>
<evidence type="ECO:0000256" key="1">
    <source>
        <dbReference type="ARBA" id="ARBA00004414"/>
    </source>
</evidence>
<comment type="subcellular location">
    <subcellularLocation>
        <location evidence="2">Endosome membrane</location>
        <topology evidence="2">Peripheral membrane protein</topology>
    </subcellularLocation>
    <subcellularLocation>
        <location evidence="1">Late endosome membrane</location>
    </subcellularLocation>
    <subcellularLocation>
        <location evidence="3">Lysosome membrane</location>
        <topology evidence="3">Peripheral membrane protein</topology>
        <orientation evidence="3">Cytoplasmic side</orientation>
    </subcellularLocation>
</comment>
<name>A0AAW1IX66_POPJA</name>
<keyword evidence="7" id="KW-0472">Membrane</keyword>
<dbReference type="PANTHER" id="PTHR23292">
    <property type="entry name" value="LIPOPOLYSACCHARIDE-INDUCED TUMOR NECROSIS FACTOR-ALPHA FACTOR"/>
    <property type="match status" value="1"/>
</dbReference>
<evidence type="ECO:0000256" key="8">
    <source>
        <dbReference type="SAM" id="MobiDB-lite"/>
    </source>
</evidence>
<dbReference type="Proteomes" id="UP001458880">
    <property type="component" value="Unassembled WGS sequence"/>
</dbReference>
<evidence type="ECO:0000256" key="3">
    <source>
        <dbReference type="ARBA" id="ARBA00004630"/>
    </source>
</evidence>
<keyword evidence="6" id="KW-0862">Zinc</keyword>
<comment type="similarity">
    <text evidence="4">Belongs to the CDIP1/LITAF family.</text>
</comment>